<dbReference type="EMBL" id="CP040817">
    <property type="protein sequence ID" value="QYM92821.1"/>
    <property type="molecule type" value="Genomic_DNA"/>
</dbReference>
<name>A0ABX8W2A5_9GAMM</name>
<reference evidence="1 2" key="1">
    <citation type="submission" date="2019-06" db="EMBL/GenBank/DDBJ databases">
        <title>Complete genome of Dickeya zeae PL65.</title>
        <authorList>
            <person name="Boluk G."/>
            <person name="Arif M."/>
        </authorList>
    </citation>
    <scope>NUCLEOTIDE SEQUENCE [LARGE SCALE GENOMIC DNA]</scope>
    <source>
        <strain evidence="1 2">PL65</strain>
    </source>
</reference>
<sequence length="65" mass="6921">MTEGTNSMASGQSGLLASQGLWHWSTLYPTTGKTQLVDGLDVTTGALHRARKPSHTGAEFLLFST</sequence>
<dbReference type="RefSeq" id="WP_220176997.1">
    <property type="nucleotide sequence ID" value="NZ_CP040817.1"/>
</dbReference>
<protein>
    <submittedName>
        <fullName evidence="1">Uncharacterized protein</fullName>
    </submittedName>
</protein>
<dbReference type="Proteomes" id="UP000824976">
    <property type="component" value="Chromosome"/>
</dbReference>
<keyword evidence="2" id="KW-1185">Reference proteome</keyword>
<accession>A0ABX8W2A5</accession>
<evidence type="ECO:0000313" key="1">
    <source>
        <dbReference type="EMBL" id="QYM92821.1"/>
    </source>
</evidence>
<proteinExistence type="predicted"/>
<gene>
    <name evidence="1" type="ORF">FGI21_13600</name>
</gene>
<evidence type="ECO:0000313" key="2">
    <source>
        <dbReference type="Proteomes" id="UP000824976"/>
    </source>
</evidence>
<organism evidence="1 2">
    <name type="scientific">Dickeya zeae</name>
    <dbReference type="NCBI Taxonomy" id="204042"/>
    <lineage>
        <taxon>Bacteria</taxon>
        <taxon>Pseudomonadati</taxon>
        <taxon>Pseudomonadota</taxon>
        <taxon>Gammaproteobacteria</taxon>
        <taxon>Enterobacterales</taxon>
        <taxon>Pectobacteriaceae</taxon>
        <taxon>Dickeya</taxon>
    </lineage>
</organism>